<reference evidence="3 4" key="1">
    <citation type="submission" date="2011-06" db="EMBL/GenBank/DDBJ databases">
        <authorList>
            <person name="Muzny D."/>
            <person name="Qin X."/>
            <person name="Deng J."/>
            <person name="Jiang H."/>
            <person name="Liu Y."/>
            <person name="Qu J."/>
            <person name="Song X.-Z."/>
            <person name="Zhang L."/>
            <person name="Thornton R."/>
            <person name="Coyle M."/>
            <person name="Francisco L."/>
            <person name="Jackson L."/>
            <person name="Javaid M."/>
            <person name="Korchina V."/>
            <person name="Kovar C."/>
            <person name="Mata R."/>
            <person name="Mathew T."/>
            <person name="Ngo R."/>
            <person name="Nguyen L."/>
            <person name="Nguyen N."/>
            <person name="Okwuonu G."/>
            <person name="Ongeri F."/>
            <person name="Pham C."/>
            <person name="Simmons D."/>
            <person name="Wilczek-Boney K."/>
            <person name="Hale W."/>
            <person name="Jakkamsetti A."/>
            <person name="Pham P."/>
            <person name="Ruth R."/>
            <person name="San Lucas F."/>
            <person name="Warren J."/>
            <person name="Zhang J."/>
            <person name="Zhao Z."/>
            <person name="Zhou C."/>
            <person name="Zhu D."/>
            <person name="Lee S."/>
            <person name="Bess C."/>
            <person name="Blankenburg K."/>
            <person name="Forbes L."/>
            <person name="Fu Q."/>
            <person name="Gubbala S."/>
            <person name="Hirani K."/>
            <person name="Jayaseelan J.C."/>
            <person name="Lara F."/>
            <person name="Munidasa M."/>
            <person name="Palculict T."/>
            <person name="Patil S."/>
            <person name="Pu L.-L."/>
            <person name="Saada N."/>
            <person name="Tang L."/>
            <person name="Weissenberger G."/>
            <person name="Zhu Y."/>
            <person name="Hemphill L."/>
            <person name="Shang Y."/>
            <person name="Youmans B."/>
            <person name="Ayvaz T."/>
            <person name="Ross M."/>
            <person name="Santibanez J."/>
            <person name="Aqrawi P."/>
            <person name="Gross S."/>
            <person name="Joshi V."/>
            <person name="Fowler G."/>
            <person name="Nazareth L."/>
            <person name="Reid J."/>
            <person name="Worley K."/>
            <person name="Petrosino J."/>
            <person name="Highlander S."/>
            <person name="Gibbs R."/>
        </authorList>
    </citation>
    <scope>NUCLEOTIDE SEQUENCE [LARGE SCALE GENOMIC DNA]</scope>
    <source>
        <strain evidence="3 4">ATCC 29427</strain>
    </source>
</reference>
<dbReference type="HOGENOM" id="CLU_032539_0_0_9"/>
<evidence type="ECO:0000256" key="1">
    <source>
        <dbReference type="SAM" id="Phobius"/>
    </source>
</evidence>
<comment type="caution">
    <text evidence="3">The sequence shown here is derived from an EMBL/GenBank/DDBJ whole genome shotgun (WGS) entry which is preliminary data.</text>
</comment>
<proteinExistence type="predicted"/>
<feature type="transmembrane region" description="Helical" evidence="1">
    <location>
        <begin position="275"/>
        <end position="295"/>
    </location>
</feature>
<feature type="domain" description="DUF2207" evidence="2">
    <location>
        <begin position="35"/>
        <end position="219"/>
    </location>
</feature>
<sequence length="590" mass="65934">MLNAKFKIQVIIMKKLFSILLLLFAIAPSIVFADSIDSIEVNANILDDGSLQVTQVWKATADSGTEFYIPMQNLNHMQLTDFKVSDENGPYTEVPWDVEVSFEEKANKYGINKTVDGIELCFGKTALEPKTYTINYTLKNAMIGYTDLDGFNIRFINHDMDPVPDNVKVTIQKNGVDLNESNAKIWAFGYIGNILFEDGKIVAKNTEPFSNNQNLTILMSLNKGIINPSYTLNDSFETLKSVAFENSSYENDYNDLNGISGDAISQSSKDFSGPVTLIIFFIILMPVFIFFSILVSTSKKRTIAKNINEVDEDHPEYYREAPFNGNLTALLYLRQKEINILNAIISAQILKWVKSGNLSFESAKNLALPKEKLKPEDTVLKINSVPNTKNRFESNLFEFILKAKGDDDILTPKEFKRFLFKSKDFPYKFLKSTKEEGRNYLIDNGYLEERASNKYYLTEKGLTETSRLCAFERFLYDLEDLSEKESIEISNFDDLLIMGVLLGAAEEVTDAFKHFYPEDKYAGHIPLYVGPNSLYPHYLYLTYFSKNSYQAYSLSSSSSSASFGGGGGFSGGGTGGGGGFSGGGTGGGGR</sequence>
<accession>G4D3K4</accession>
<keyword evidence="4" id="KW-1185">Reference proteome</keyword>
<dbReference type="AlphaFoldDB" id="G4D3K4"/>
<organism evidence="3 4">
    <name type="scientific">Peptoniphilus indolicus ATCC 29427</name>
    <dbReference type="NCBI Taxonomy" id="997350"/>
    <lineage>
        <taxon>Bacteria</taxon>
        <taxon>Bacillati</taxon>
        <taxon>Bacillota</taxon>
        <taxon>Tissierellia</taxon>
        <taxon>Tissierellales</taxon>
        <taxon>Peptoniphilaceae</taxon>
        <taxon>Peptoniphilus</taxon>
    </lineage>
</organism>
<dbReference type="EMBL" id="AGBB01000089">
    <property type="protein sequence ID" value="EGY79894.1"/>
    <property type="molecule type" value="Genomic_DNA"/>
</dbReference>
<evidence type="ECO:0000313" key="4">
    <source>
        <dbReference type="Proteomes" id="UP000003422"/>
    </source>
</evidence>
<keyword evidence="1" id="KW-1133">Transmembrane helix</keyword>
<evidence type="ECO:0000259" key="2">
    <source>
        <dbReference type="Pfam" id="PF09972"/>
    </source>
</evidence>
<name>G4D3K4_9FIRM</name>
<dbReference type="Proteomes" id="UP000003422">
    <property type="component" value="Unassembled WGS sequence"/>
</dbReference>
<gene>
    <name evidence="3" type="ORF">HMPREF9129_0984</name>
</gene>
<dbReference type="PATRIC" id="fig|997350.3.peg.948"/>
<protein>
    <submittedName>
        <fullName evidence="3">Membrane protein</fullName>
    </submittedName>
</protein>
<dbReference type="Pfam" id="PF09972">
    <property type="entry name" value="DUF2207"/>
    <property type="match status" value="1"/>
</dbReference>
<dbReference type="eggNOG" id="COG4907">
    <property type="taxonomic scope" value="Bacteria"/>
</dbReference>
<dbReference type="InterPro" id="IPR018702">
    <property type="entry name" value="DUF2207"/>
</dbReference>
<keyword evidence="1" id="KW-0812">Transmembrane</keyword>
<dbReference type="STRING" id="997350.HMPREF9129_0984"/>
<evidence type="ECO:0000313" key="3">
    <source>
        <dbReference type="EMBL" id="EGY79894.1"/>
    </source>
</evidence>
<keyword evidence="1" id="KW-0472">Membrane</keyword>